<evidence type="ECO:0000313" key="2">
    <source>
        <dbReference type="EMBL" id="UWD34525.1"/>
    </source>
</evidence>
<feature type="transmembrane region" description="Helical" evidence="1">
    <location>
        <begin position="99"/>
        <end position="124"/>
    </location>
</feature>
<feature type="transmembrane region" description="Helical" evidence="1">
    <location>
        <begin position="73"/>
        <end position="93"/>
    </location>
</feature>
<keyword evidence="1" id="KW-0472">Membrane</keyword>
<dbReference type="Gene3D" id="1.10.1760.20">
    <property type="match status" value="1"/>
</dbReference>
<proteinExistence type="predicted"/>
<evidence type="ECO:0000313" key="3">
    <source>
        <dbReference type="Proteomes" id="UP001058364"/>
    </source>
</evidence>
<feature type="transmembrane region" description="Helical" evidence="1">
    <location>
        <begin position="136"/>
        <end position="163"/>
    </location>
</feature>
<reference evidence="2" key="1">
    <citation type="submission" date="2022-08" db="EMBL/GenBank/DDBJ databases">
        <title>Complete genome sequence of Mycoplasma molare type strain H 542.</title>
        <authorList>
            <person name="Spergser J."/>
        </authorList>
    </citation>
    <scope>NUCLEOTIDE SEQUENCE</scope>
    <source>
        <strain evidence="2">H 542</strain>
    </source>
</reference>
<protein>
    <submittedName>
        <fullName evidence="2">Uncharacterized protein</fullName>
    </submittedName>
</protein>
<keyword evidence="1" id="KW-0812">Transmembrane</keyword>
<sequence>MVTKIIESFIPDLPNGLGNIAKLSEITILLSSIIFGPIITLISVLIYISLISPIFSSFLISGIFYVEKIESRIGVYFLDYFIPLILISLVGLGNKFKNHYIYLFAYLMTFLVLISHSISGIIFFKEYLEPIIKKDIFYFLLSFGLNLLGYIIFFVGLPLYIYLAKKLNKNFSSKLKSGF</sequence>
<dbReference type="RefSeq" id="WP_051542232.1">
    <property type="nucleotide sequence ID" value="NZ_CP103423.1"/>
</dbReference>
<keyword evidence="3" id="KW-1185">Reference proteome</keyword>
<dbReference type="EMBL" id="CP103423">
    <property type="protein sequence ID" value="UWD34525.1"/>
    <property type="molecule type" value="Genomic_DNA"/>
</dbReference>
<accession>A0ABY5TWF1</accession>
<organism evidence="2 3">
    <name type="scientific">Mesomycoplasma molare</name>
    <dbReference type="NCBI Taxonomy" id="171288"/>
    <lineage>
        <taxon>Bacteria</taxon>
        <taxon>Bacillati</taxon>
        <taxon>Mycoplasmatota</taxon>
        <taxon>Mycoplasmoidales</taxon>
        <taxon>Metamycoplasmataceae</taxon>
        <taxon>Mesomycoplasma</taxon>
    </lineage>
</organism>
<evidence type="ECO:0000256" key="1">
    <source>
        <dbReference type="SAM" id="Phobius"/>
    </source>
</evidence>
<gene>
    <name evidence="2" type="ORF">NX772_01700</name>
</gene>
<dbReference type="Proteomes" id="UP001058364">
    <property type="component" value="Chromosome"/>
</dbReference>
<name>A0ABY5TWF1_9BACT</name>
<keyword evidence="1" id="KW-1133">Transmembrane helix</keyword>